<dbReference type="GO" id="GO:0016255">
    <property type="term" value="P:attachment of GPI anchor to protein"/>
    <property type="evidence" value="ECO:0007669"/>
    <property type="project" value="InterPro"/>
</dbReference>
<comment type="similarity">
    <text evidence="2">Belongs to the peptidase C13 family.</text>
</comment>
<evidence type="ECO:0008006" key="7">
    <source>
        <dbReference type="Google" id="ProtNLM"/>
    </source>
</evidence>
<protein>
    <recommendedName>
        <fullName evidence="7">GPI-anchor transamidase</fullName>
    </recommendedName>
</protein>
<evidence type="ECO:0000313" key="6">
    <source>
        <dbReference type="Proteomes" id="UP000298663"/>
    </source>
</evidence>
<dbReference type="GO" id="GO:0006506">
    <property type="term" value="P:GPI anchor biosynthetic process"/>
    <property type="evidence" value="ECO:0007669"/>
    <property type="project" value="UniProtKB-UniPathway"/>
</dbReference>
<dbReference type="InterPro" id="IPR028361">
    <property type="entry name" value="GPI_transamidase"/>
</dbReference>
<dbReference type="Proteomes" id="UP000298663">
    <property type="component" value="Unassembled WGS sequence"/>
</dbReference>
<dbReference type="Gene3D" id="3.40.50.1460">
    <property type="match status" value="1"/>
</dbReference>
<dbReference type="PANTHER" id="PTHR48067">
    <property type="entry name" value="GPI-ANCHOR TRANSAMIDASE"/>
    <property type="match status" value="1"/>
</dbReference>
<evidence type="ECO:0000256" key="2">
    <source>
        <dbReference type="ARBA" id="ARBA00009941"/>
    </source>
</evidence>
<dbReference type="GO" id="GO:0003923">
    <property type="term" value="F:GPI-anchor transamidase activity"/>
    <property type="evidence" value="ECO:0007669"/>
    <property type="project" value="InterPro"/>
</dbReference>
<dbReference type="Pfam" id="PF01650">
    <property type="entry name" value="Peptidase_C13"/>
    <property type="match status" value="1"/>
</dbReference>
<organism evidence="5 6">
    <name type="scientific">Steinernema carpocapsae</name>
    <name type="common">Entomopathogenic nematode</name>
    <dbReference type="NCBI Taxonomy" id="34508"/>
    <lineage>
        <taxon>Eukaryota</taxon>
        <taxon>Metazoa</taxon>
        <taxon>Ecdysozoa</taxon>
        <taxon>Nematoda</taxon>
        <taxon>Chromadorea</taxon>
        <taxon>Rhabditida</taxon>
        <taxon>Tylenchina</taxon>
        <taxon>Panagrolaimomorpha</taxon>
        <taxon>Strongyloidoidea</taxon>
        <taxon>Steinernematidae</taxon>
        <taxon>Steinernema</taxon>
    </lineage>
</organism>
<evidence type="ECO:0000313" key="5">
    <source>
        <dbReference type="EMBL" id="TKR77635.1"/>
    </source>
</evidence>
<name>A0A4V6A274_STECR</name>
<evidence type="ECO:0000256" key="4">
    <source>
        <dbReference type="ARBA" id="ARBA00022729"/>
    </source>
</evidence>
<comment type="caution">
    <text evidence="5">The sequence shown here is derived from an EMBL/GenBank/DDBJ whole genome shotgun (WGS) entry which is preliminary data.</text>
</comment>
<evidence type="ECO:0000256" key="3">
    <source>
        <dbReference type="ARBA" id="ARBA00022502"/>
    </source>
</evidence>
<accession>A0A4V6A274</accession>
<dbReference type="UniPathway" id="UPA00196"/>
<comment type="pathway">
    <text evidence="1">Glycolipid biosynthesis; glycosylphosphatidylinositol-anchor biosynthesis.</text>
</comment>
<sequence length="322" mass="37257">MTELRYAVRVVGFFDHASGRENGRQRWRRTLRRLSRRFKRNRFVYAKQPCASHLNGAIYNRADNRFNLYGNDIEVDYRGYEVTVENFIRVMTGRIHPATPRSKRLLSDHQSNVLVYLTGHGGVGFMKFQDSVELTSQDLADSIEVMFQGNRYHEMLVIADSCKSASMYKPIYSPHVLATSSSLEDEDAYSHHVDYSIGVYIIDRYTFYTVQYLENEVRDLETNRSMTQYFDSCKYSDCLSHTGVRTDLYEKDPSRVKITDFFGGSRKIRAVNEEIEFDDEWLNSDPTPTTGFTSEALRQFERVEAGVDDSLKTACVLGVCSW</sequence>
<dbReference type="AlphaFoldDB" id="A0A4V6A274"/>
<keyword evidence="4" id="KW-0732">Signal</keyword>
<dbReference type="OrthoDB" id="192611at2759"/>
<dbReference type="STRING" id="34508.A0A4V6A274"/>
<keyword evidence="3" id="KW-0337">GPI-anchor biosynthesis</keyword>
<keyword evidence="6" id="KW-1185">Reference proteome</keyword>
<proteinExistence type="inferred from homology"/>
<dbReference type="PANTHER" id="PTHR48067:SF1">
    <property type="entry name" value="GPI-ANCHOR TRANSAMIDASE"/>
    <property type="match status" value="1"/>
</dbReference>
<dbReference type="GO" id="GO:0006508">
    <property type="term" value="P:proteolysis"/>
    <property type="evidence" value="ECO:0007669"/>
    <property type="project" value="InterPro"/>
</dbReference>
<dbReference type="EMBL" id="AZBU02000005">
    <property type="protein sequence ID" value="TKR77635.1"/>
    <property type="molecule type" value="Genomic_DNA"/>
</dbReference>
<reference evidence="5 6" key="2">
    <citation type="journal article" date="2019" name="G3 (Bethesda)">
        <title>Hybrid Assembly of the Genome of the Entomopathogenic Nematode Steinernema carpocapsae Identifies the X-Chromosome.</title>
        <authorList>
            <person name="Serra L."/>
            <person name="Macchietto M."/>
            <person name="Macias-Munoz A."/>
            <person name="McGill C.J."/>
            <person name="Rodriguez I.M."/>
            <person name="Rodriguez B."/>
            <person name="Murad R."/>
            <person name="Mortazavi A."/>
        </authorList>
    </citation>
    <scope>NUCLEOTIDE SEQUENCE [LARGE SCALE GENOMIC DNA]</scope>
    <source>
        <strain evidence="5 6">ALL</strain>
    </source>
</reference>
<gene>
    <name evidence="5" type="ORF">L596_018569</name>
</gene>
<dbReference type="InterPro" id="IPR001096">
    <property type="entry name" value="Peptidase_C13"/>
</dbReference>
<dbReference type="PRINTS" id="PR00776">
    <property type="entry name" value="HEMOGLOBNASE"/>
</dbReference>
<evidence type="ECO:0000256" key="1">
    <source>
        <dbReference type="ARBA" id="ARBA00004687"/>
    </source>
</evidence>
<reference evidence="5 6" key="1">
    <citation type="journal article" date="2015" name="Genome Biol.">
        <title>Comparative genomics of Steinernema reveals deeply conserved gene regulatory networks.</title>
        <authorList>
            <person name="Dillman A.R."/>
            <person name="Macchietto M."/>
            <person name="Porter C.F."/>
            <person name="Rogers A."/>
            <person name="Williams B."/>
            <person name="Antoshechkin I."/>
            <person name="Lee M.M."/>
            <person name="Goodwin Z."/>
            <person name="Lu X."/>
            <person name="Lewis E.E."/>
            <person name="Goodrich-Blair H."/>
            <person name="Stock S.P."/>
            <person name="Adams B.J."/>
            <person name="Sternberg P.W."/>
            <person name="Mortazavi A."/>
        </authorList>
    </citation>
    <scope>NUCLEOTIDE SEQUENCE [LARGE SCALE GENOMIC DNA]</scope>
    <source>
        <strain evidence="5 6">ALL</strain>
    </source>
</reference>
<dbReference type="GO" id="GO:0042765">
    <property type="term" value="C:GPI-anchor transamidase complex"/>
    <property type="evidence" value="ECO:0007669"/>
    <property type="project" value="InterPro"/>
</dbReference>